<evidence type="ECO:0000313" key="2">
    <source>
        <dbReference type="EMBL" id="DAD47942.1"/>
    </source>
</evidence>
<dbReference type="AlphaFoldDB" id="A0A822ZRR4"/>
<dbReference type="InterPro" id="IPR008811">
    <property type="entry name" value="Glycosyl_hydrolases_36"/>
</dbReference>
<sequence>MENRKNLISIEGVQVFVVYMFRAKKLMPLKSWEHMEISLEPCNFELLTVSPMKLLSSKI</sequence>
<dbReference type="EMBL" id="DUZY01000008">
    <property type="protein sequence ID" value="DAD47942.1"/>
    <property type="molecule type" value="Genomic_DNA"/>
</dbReference>
<dbReference type="Proteomes" id="UP000607653">
    <property type="component" value="Unassembled WGS sequence"/>
</dbReference>
<accession>A0A822ZRR4</accession>
<comment type="caution">
    <text evidence="2">The sequence shown here is derived from an EMBL/GenBank/DDBJ whole genome shotgun (WGS) entry which is preliminary data.</text>
</comment>
<gene>
    <name evidence="2" type="ORF">HUJ06_017879</name>
</gene>
<dbReference type="Pfam" id="PF05691">
    <property type="entry name" value="Raffinose_syn"/>
    <property type="match status" value="1"/>
</dbReference>
<organism evidence="2 3">
    <name type="scientific">Nelumbo nucifera</name>
    <name type="common">Sacred lotus</name>
    <dbReference type="NCBI Taxonomy" id="4432"/>
    <lineage>
        <taxon>Eukaryota</taxon>
        <taxon>Viridiplantae</taxon>
        <taxon>Streptophyta</taxon>
        <taxon>Embryophyta</taxon>
        <taxon>Tracheophyta</taxon>
        <taxon>Spermatophyta</taxon>
        <taxon>Magnoliopsida</taxon>
        <taxon>Proteales</taxon>
        <taxon>Nelumbonaceae</taxon>
        <taxon>Nelumbo</taxon>
    </lineage>
</organism>
<reference evidence="2 3" key="1">
    <citation type="journal article" date="2020" name="Mol. Biol. Evol.">
        <title>Distinct Expression and Methylation Patterns for Genes with Different Fates following a Single Whole-Genome Duplication in Flowering Plants.</title>
        <authorList>
            <person name="Shi T."/>
            <person name="Rahmani R.S."/>
            <person name="Gugger P.F."/>
            <person name="Wang M."/>
            <person name="Li H."/>
            <person name="Zhang Y."/>
            <person name="Li Z."/>
            <person name="Wang Q."/>
            <person name="Van de Peer Y."/>
            <person name="Marchal K."/>
            <person name="Chen J."/>
        </authorList>
    </citation>
    <scope>NUCLEOTIDE SEQUENCE [LARGE SCALE GENOMIC DNA]</scope>
    <source>
        <tissue evidence="2">Leaf</tissue>
    </source>
</reference>
<evidence type="ECO:0000313" key="3">
    <source>
        <dbReference type="Proteomes" id="UP000607653"/>
    </source>
</evidence>
<protein>
    <submittedName>
        <fullName evidence="2">Uncharacterized protein</fullName>
    </submittedName>
</protein>
<evidence type="ECO:0000256" key="1">
    <source>
        <dbReference type="ARBA" id="ARBA00023277"/>
    </source>
</evidence>
<keyword evidence="1" id="KW-0119">Carbohydrate metabolism</keyword>
<proteinExistence type="predicted"/>
<name>A0A822ZRR4_NELNU</name>
<keyword evidence="3" id="KW-1185">Reference proteome</keyword>